<evidence type="ECO:0000313" key="1">
    <source>
        <dbReference type="EMBL" id="SDT10639.1"/>
    </source>
</evidence>
<dbReference type="STRING" id="630515.SAMN04489812_4159"/>
<reference evidence="1 2" key="1">
    <citation type="submission" date="2016-10" db="EMBL/GenBank/DDBJ databases">
        <authorList>
            <person name="de Groot N.N."/>
        </authorList>
    </citation>
    <scope>NUCLEOTIDE SEQUENCE [LARGE SCALE GENOMIC DNA]</scope>
    <source>
        <strain evidence="1 2">DSM 21800</strain>
    </source>
</reference>
<protein>
    <submittedName>
        <fullName evidence="1">Uncharacterized protein</fullName>
    </submittedName>
</protein>
<evidence type="ECO:0000313" key="2">
    <source>
        <dbReference type="Proteomes" id="UP000199103"/>
    </source>
</evidence>
<proteinExistence type="predicted"/>
<sequence length="77" mass="8104">MGPNPVLAEVAGFEVLTWHPADYWAKHTQLTGGLTDVRPGCRRTAWSSGCAGRTPSAALGAGRPALGLVHVTARKPR</sequence>
<dbReference type="AlphaFoldDB" id="A0A1H1XP70"/>
<accession>A0A1H1XP70</accession>
<dbReference type="EMBL" id="LT629772">
    <property type="protein sequence ID" value="SDT10639.1"/>
    <property type="molecule type" value="Genomic_DNA"/>
</dbReference>
<gene>
    <name evidence="1" type="ORF">SAMN04489812_4159</name>
</gene>
<organism evidence="1 2">
    <name type="scientific">Microlunatus soli</name>
    <dbReference type="NCBI Taxonomy" id="630515"/>
    <lineage>
        <taxon>Bacteria</taxon>
        <taxon>Bacillati</taxon>
        <taxon>Actinomycetota</taxon>
        <taxon>Actinomycetes</taxon>
        <taxon>Propionibacteriales</taxon>
        <taxon>Propionibacteriaceae</taxon>
        <taxon>Microlunatus</taxon>
    </lineage>
</organism>
<keyword evidence="2" id="KW-1185">Reference proteome</keyword>
<name>A0A1H1XP70_9ACTN</name>
<dbReference type="OrthoDB" id="9795085at2"/>
<dbReference type="RefSeq" id="WP_091527317.1">
    <property type="nucleotide sequence ID" value="NZ_LT629772.1"/>
</dbReference>
<dbReference type="Proteomes" id="UP000199103">
    <property type="component" value="Chromosome I"/>
</dbReference>